<evidence type="ECO:0000313" key="3">
    <source>
        <dbReference type="EMBL" id="RFU16101.1"/>
    </source>
</evidence>
<dbReference type="OrthoDB" id="5292073at2"/>
<evidence type="ECO:0008006" key="5">
    <source>
        <dbReference type="Google" id="ProtNLM"/>
    </source>
</evidence>
<dbReference type="GO" id="GO:0016788">
    <property type="term" value="F:hydrolase activity, acting on ester bonds"/>
    <property type="evidence" value="ECO:0007669"/>
    <property type="project" value="InterPro"/>
</dbReference>
<feature type="signal peptide" evidence="2">
    <location>
        <begin position="1"/>
        <end position="25"/>
    </location>
</feature>
<keyword evidence="1" id="KW-0378">Hydrolase</keyword>
<keyword evidence="2" id="KW-0732">Signal</keyword>
<dbReference type="Proteomes" id="UP000264702">
    <property type="component" value="Unassembled WGS sequence"/>
</dbReference>
<evidence type="ECO:0000256" key="2">
    <source>
        <dbReference type="SAM" id="SignalP"/>
    </source>
</evidence>
<sequence length="298" mass="31346">MRIPAHLCATAVAALILMSCLAAHAATQPAFDAIYVFGDSYCDVGNLFAADGGTYPPAPYFNGRFSNGPLWVEHLAGTYGVSMTPSLLGGTDYAVGGAEVTAAVPEGAFTIPSVPQQVELYLSQHNFRADPKALYIVEGGGNDILNATGGSPEVLGGEIAFGLLSSVRLLEHAGARNLLVPRLFNVGLLPAAQEAGISAFASTASNALNLGLDTGLLFEAFTPDTLLYRIDTYSLLQSILADGTHYGFSDVTDPCLNRAVSPPTLCSNPYVSFFWDAEHPTIFGHAFLAVMAEQVLSH</sequence>
<dbReference type="AlphaFoldDB" id="A0A372IMY6"/>
<organism evidence="3 4">
    <name type="scientific">Paracidobacterium acidisoli</name>
    <dbReference type="NCBI Taxonomy" id="2303751"/>
    <lineage>
        <taxon>Bacteria</taxon>
        <taxon>Pseudomonadati</taxon>
        <taxon>Acidobacteriota</taxon>
        <taxon>Terriglobia</taxon>
        <taxon>Terriglobales</taxon>
        <taxon>Acidobacteriaceae</taxon>
        <taxon>Paracidobacterium</taxon>
    </lineage>
</organism>
<dbReference type="PANTHER" id="PTHR45648:SF22">
    <property type="entry name" value="GDSL LIPASE_ACYLHYDROLASE FAMILY PROTEIN (AFU_ORTHOLOGUE AFUA_4G14700)"/>
    <property type="match status" value="1"/>
</dbReference>
<accession>A0A372IMY6</accession>
<dbReference type="InterPro" id="IPR036514">
    <property type="entry name" value="SGNH_hydro_sf"/>
</dbReference>
<dbReference type="InterPro" id="IPR001087">
    <property type="entry name" value="GDSL"/>
</dbReference>
<keyword evidence="4" id="KW-1185">Reference proteome</keyword>
<gene>
    <name evidence="3" type="ORF">D0Y96_11810</name>
</gene>
<dbReference type="Pfam" id="PF00657">
    <property type="entry name" value="Lipase_GDSL"/>
    <property type="match status" value="1"/>
</dbReference>
<feature type="chain" id="PRO_5017028082" description="Phospholipase/lecithinase/hemolysin" evidence="2">
    <location>
        <begin position="26"/>
        <end position="298"/>
    </location>
</feature>
<protein>
    <recommendedName>
        <fullName evidence="5">Phospholipase/lecithinase/hemolysin</fullName>
    </recommendedName>
</protein>
<reference evidence="3 4" key="1">
    <citation type="submission" date="2018-08" db="EMBL/GenBank/DDBJ databases">
        <title>Acidipila sp. 4G-K13, an acidobacterium isolated from forest soil.</title>
        <authorList>
            <person name="Gao Z.-H."/>
            <person name="Qiu L.-H."/>
        </authorList>
    </citation>
    <scope>NUCLEOTIDE SEQUENCE [LARGE SCALE GENOMIC DNA]</scope>
    <source>
        <strain evidence="3 4">4G-K13</strain>
    </source>
</reference>
<dbReference type="RefSeq" id="WP_147325036.1">
    <property type="nucleotide sequence ID" value="NZ_QVQT02000004.1"/>
</dbReference>
<dbReference type="SUPFAM" id="SSF52266">
    <property type="entry name" value="SGNH hydrolase"/>
    <property type="match status" value="1"/>
</dbReference>
<proteinExistence type="predicted"/>
<evidence type="ECO:0000256" key="1">
    <source>
        <dbReference type="ARBA" id="ARBA00022801"/>
    </source>
</evidence>
<evidence type="ECO:0000313" key="4">
    <source>
        <dbReference type="Proteomes" id="UP000264702"/>
    </source>
</evidence>
<dbReference type="Gene3D" id="3.40.50.1110">
    <property type="entry name" value="SGNH hydrolase"/>
    <property type="match status" value="1"/>
</dbReference>
<dbReference type="PROSITE" id="PS51257">
    <property type="entry name" value="PROKAR_LIPOPROTEIN"/>
    <property type="match status" value="1"/>
</dbReference>
<dbReference type="CDD" id="cd01846">
    <property type="entry name" value="fatty_acyltransferase_like"/>
    <property type="match status" value="1"/>
</dbReference>
<dbReference type="PANTHER" id="PTHR45648">
    <property type="entry name" value="GDSL LIPASE/ACYLHYDROLASE FAMILY PROTEIN (AFU_ORTHOLOGUE AFUA_4G14700)"/>
    <property type="match status" value="1"/>
</dbReference>
<comment type="caution">
    <text evidence="3">The sequence shown here is derived from an EMBL/GenBank/DDBJ whole genome shotgun (WGS) entry which is preliminary data.</text>
</comment>
<name>A0A372IMY6_9BACT</name>
<dbReference type="EMBL" id="QVQT01000004">
    <property type="protein sequence ID" value="RFU16101.1"/>
    <property type="molecule type" value="Genomic_DNA"/>
</dbReference>
<dbReference type="InterPro" id="IPR051058">
    <property type="entry name" value="GDSL_Est/Lipase"/>
</dbReference>